<evidence type="ECO:0008006" key="12">
    <source>
        <dbReference type="Google" id="ProtNLM"/>
    </source>
</evidence>
<dbReference type="InterPro" id="IPR034365">
    <property type="entry name" value="AtC3H46-like_RRM"/>
</dbReference>
<dbReference type="InParanoid" id="A0A059ABC0"/>
<evidence type="ECO:0000256" key="1">
    <source>
        <dbReference type="ARBA" id="ARBA00022723"/>
    </source>
</evidence>
<dbReference type="InterPro" id="IPR000504">
    <property type="entry name" value="RRM_dom"/>
</dbReference>
<feature type="zinc finger region" description="C3H1-type" evidence="7">
    <location>
        <begin position="224"/>
        <end position="251"/>
    </location>
</feature>
<dbReference type="InterPro" id="IPR035979">
    <property type="entry name" value="RBD_domain_sf"/>
</dbReference>
<dbReference type="PANTHER" id="PTHR24009:SF41">
    <property type="entry name" value="ZINC FINGER CCCH DOMAIN-CONTAINING PROTEIN 55"/>
    <property type="match status" value="1"/>
</dbReference>
<dbReference type="STRING" id="71139.A0A059ABC0"/>
<evidence type="ECO:0000313" key="11">
    <source>
        <dbReference type="EMBL" id="KCW51138.1"/>
    </source>
</evidence>
<feature type="domain" description="C3H1-type" evidence="10">
    <location>
        <begin position="224"/>
        <end position="251"/>
    </location>
</feature>
<sequence>MDANEATSIVLSKIRGIDPENASKIMGYLLIQDLTEKDLIRLAFGPETLLHSLILKAKTQMGLSSNALPAPSPGPSHPALAPSVSIPTNPPPGALPPQSSPRITPRGADYEVGKGPFSAFAAAAGSVARQNSSPSLPFDGARYFAPLNGGGGGGGGGGGVSAGGGSDFMEDNNQLGDYFAFLNDSSKSGDVFEMGYNADTHLHRRSYSESDAGFGCGGEDACFGGGYRPCLYFARGFCKNGSNCKFLHGDDFEGSVNFVGSPSNFDAEDMMRLKVAHQQRLAAASQFLPGISPTSHGKYMALLMQQHNETQRMGVPGVAMGDDFYKYGRYQVERNEYLAMGLAEKANSASRQIYLTFPADSTFKDEDVSDYFSNYGPVQDVRIPYQQKRMFGFVTFVYPETVKLILTKGNPHFICNSRVLVKPYKEKGKIPEKYGQQHQQQLFERGEFSPCSSHSLLDTGEPYDHLARSRVFHNPQEMVIRRKLEEQANLQQAIELQSRRLMNLQLPDLKDDGIYHHLRSFSVGSPLSPRIHPHTQINHKVVMPPDAPNHENAEDCRNSTAATISVIAATGEQQLHHDVNAACGQDVVSGEGKSESSKLTRGDSRGSLENILPDSPFASPTKFSSDHLSDFSKLADATDFTASSGIPDNNVSLTVSSGDGPSH</sequence>
<keyword evidence="1 7" id="KW-0479">Metal-binding</keyword>
<evidence type="ECO:0000256" key="5">
    <source>
        <dbReference type="ARBA" id="ARBA00023125"/>
    </source>
</evidence>
<dbReference type="Gene3D" id="3.30.70.330">
    <property type="match status" value="1"/>
</dbReference>
<dbReference type="Gene3D" id="1.20.120.1350">
    <property type="entry name" value="Pneumovirus matrix protein 2 (M2), zinc-binding domain"/>
    <property type="match status" value="1"/>
</dbReference>
<dbReference type="GO" id="GO:0008270">
    <property type="term" value="F:zinc ion binding"/>
    <property type="evidence" value="ECO:0007669"/>
    <property type="project" value="UniProtKB-KW"/>
</dbReference>
<dbReference type="InterPro" id="IPR000571">
    <property type="entry name" value="Znf_CCCH"/>
</dbReference>
<dbReference type="FunFam" id="3.30.70.330:FF:000678">
    <property type="entry name" value="zinc finger CCCH domain-containing protein 53-like isoform X2"/>
    <property type="match status" value="1"/>
</dbReference>
<dbReference type="Pfam" id="PF00642">
    <property type="entry name" value="zf-CCCH"/>
    <property type="match status" value="1"/>
</dbReference>
<dbReference type="Gramene" id="KCW51138">
    <property type="protein sequence ID" value="KCW51138"/>
    <property type="gene ID" value="EUGRSUZ_J00738"/>
</dbReference>
<evidence type="ECO:0000256" key="2">
    <source>
        <dbReference type="ARBA" id="ARBA00022771"/>
    </source>
</evidence>
<dbReference type="OMA" id="YNPHDIL"/>
<keyword evidence="2 7" id="KW-0863">Zinc-finger</keyword>
<feature type="compositionally biased region" description="Pro residues" evidence="8">
    <location>
        <begin position="88"/>
        <end position="99"/>
    </location>
</feature>
<keyword evidence="3 7" id="KW-0862">Zinc</keyword>
<feature type="region of interest" description="Disordered" evidence="8">
    <location>
        <begin position="640"/>
        <end position="663"/>
    </location>
</feature>
<dbReference type="PROSITE" id="PS50103">
    <property type="entry name" value="ZF_C3H1"/>
    <property type="match status" value="1"/>
</dbReference>
<dbReference type="PANTHER" id="PTHR24009">
    <property type="entry name" value="RNA-BINDING (RRM/RBD/RNP MOTIFS)"/>
    <property type="match status" value="1"/>
</dbReference>
<dbReference type="SMART" id="SM00360">
    <property type="entry name" value="RRM"/>
    <property type="match status" value="1"/>
</dbReference>
<dbReference type="AlphaFoldDB" id="A0A059ABC0"/>
<protein>
    <recommendedName>
        <fullName evidence="12">C3H1-type domain-containing protein</fullName>
    </recommendedName>
</protein>
<dbReference type="InterPro" id="IPR012677">
    <property type="entry name" value="Nucleotide-bd_a/b_plait_sf"/>
</dbReference>
<dbReference type="Pfam" id="PF00076">
    <property type="entry name" value="RRM_1"/>
    <property type="match status" value="1"/>
</dbReference>
<dbReference type="GO" id="GO:0003677">
    <property type="term" value="F:DNA binding"/>
    <property type="evidence" value="ECO:0007669"/>
    <property type="project" value="UniProtKB-KW"/>
</dbReference>
<accession>A0A059ABC0</accession>
<dbReference type="GO" id="GO:0003723">
    <property type="term" value="F:RNA binding"/>
    <property type="evidence" value="ECO:0007669"/>
    <property type="project" value="UniProtKB-UniRule"/>
</dbReference>
<evidence type="ECO:0000259" key="10">
    <source>
        <dbReference type="PROSITE" id="PS50103"/>
    </source>
</evidence>
<dbReference type="InterPro" id="IPR056276">
    <property type="entry name" value="AtC3H46-like_PABC-like"/>
</dbReference>
<dbReference type="Pfam" id="PF23182">
    <property type="entry name" value="PABC_AtC3H46"/>
    <property type="match status" value="1"/>
</dbReference>
<dbReference type="FunCoup" id="A0A059ABC0">
    <property type="interactions" value="1116"/>
</dbReference>
<evidence type="ECO:0000259" key="9">
    <source>
        <dbReference type="PROSITE" id="PS50102"/>
    </source>
</evidence>
<dbReference type="InterPro" id="IPR036855">
    <property type="entry name" value="Znf_CCCH_sf"/>
</dbReference>
<reference evidence="11" key="1">
    <citation type="submission" date="2013-07" db="EMBL/GenBank/DDBJ databases">
        <title>The genome of Eucalyptus grandis.</title>
        <authorList>
            <person name="Schmutz J."/>
            <person name="Hayes R."/>
            <person name="Myburg A."/>
            <person name="Tuskan G."/>
            <person name="Grattapaglia D."/>
            <person name="Rokhsar D.S."/>
        </authorList>
    </citation>
    <scope>NUCLEOTIDE SEQUENCE</scope>
    <source>
        <tissue evidence="11">Leaf extractions</tissue>
    </source>
</reference>
<proteinExistence type="predicted"/>
<dbReference type="SUPFAM" id="SSF90229">
    <property type="entry name" value="CCCH zinc finger"/>
    <property type="match status" value="1"/>
</dbReference>
<evidence type="ECO:0000256" key="3">
    <source>
        <dbReference type="ARBA" id="ARBA00022833"/>
    </source>
</evidence>
<feature type="domain" description="RRM" evidence="9">
    <location>
        <begin position="351"/>
        <end position="427"/>
    </location>
</feature>
<evidence type="ECO:0000256" key="8">
    <source>
        <dbReference type="SAM" id="MobiDB-lite"/>
    </source>
</evidence>
<keyword evidence="4 6" id="KW-0694">RNA-binding</keyword>
<keyword evidence="5" id="KW-0238">DNA-binding</keyword>
<dbReference type="PROSITE" id="PS50102">
    <property type="entry name" value="RRM"/>
    <property type="match status" value="1"/>
</dbReference>
<feature type="region of interest" description="Disordered" evidence="8">
    <location>
        <begin position="587"/>
        <end position="625"/>
    </location>
</feature>
<dbReference type="SUPFAM" id="SSF54928">
    <property type="entry name" value="RNA-binding domain, RBD"/>
    <property type="match status" value="1"/>
</dbReference>
<evidence type="ECO:0000256" key="7">
    <source>
        <dbReference type="PROSITE-ProRule" id="PRU00723"/>
    </source>
</evidence>
<organism evidence="11">
    <name type="scientific">Eucalyptus grandis</name>
    <name type="common">Flooded gum</name>
    <dbReference type="NCBI Taxonomy" id="71139"/>
    <lineage>
        <taxon>Eukaryota</taxon>
        <taxon>Viridiplantae</taxon>
        <taxon>Streptophyta</taxon>
        <taxon>Embryophyta</taxon>
        <taxon>Tracheophyta</taxon>
        <taxon>Spermatophyta</taxon>
        <taxon>Magnoliopsida</taxon>
        <taxon>eudicotyledons</taxon>
        <taxon>Gunneridae</taxon>
        <taxon>Pentapetalae</taxon>
        <taxon>rosids</taxon>
        <taxon>malvids</taxon>
        <taxon>Myrtales</taxon>
        <taxon>Myrtaceae</taxon>
        <taxon>Myrtoideae</taxon>
        <taxon>Eucalypteae</taxon>
        <taxon>Eucalyptus</taxon>
    </lineage>
</organism>
<evidence type="ECO:0000256" key="6">
    <source>
        <dbReference type="PROSITE-ProRule" id="PRU00176"/>
    </source>
</evidence>
<dbReference type="CDD" id="cd12458">
    <property type="entry name" value="RRM_AtC3H46_like"/>
    <property type="match status" value="1"/>
</dbReference>
<feature type="compositionally biased region" description="Basic and acidic residues" evidence="8">
    <location>
        <begin position="592"/>
        <end position="606"/>
    </location>
</feature>
<feature type="region of interest" description="Disordered" evidence="8">
    <location>
        <begin position="65"/>
        <end position="107"/>
    </location>
</feature>
<dbReference type="EMBL" id="KK198762">
    <property type="protein sequence ID" value="KCW51138.1"/>
    <property type="molecule type" value="Genomic_DNA"/>
</dbReference>
<dbReference type="SMART" id="SM00356">
    <property type="entry name" value="ZnF_C3H1"/>
    <property type="match status" value="1"/>
</dbReference>
<name>A0A059ABC0_EUCGR</name>
<gene>
    <name evidence="11" type="ORF">EUGRSUZ_J00738</name>
</gene>
<evidence type="ECO:0000256" key="4">
    <source>
        <dbReference type="ARBA" id="ARBA00022884"/>
    </source>
</evidence>